<dbReference type="Proteomes" id="UP000593966">
    <property type="component" value="Chromosome"/>
</dbReference>
<reference evidence="1 2" key="1">
    <citation type="submission" date="2020-02" db="EMBL/GenBank/DDBJ databases">
        <title>Tigecycline-resistant Acinetobacter species from pigs and migratory birds.</title>
        <authorList>
            <person name="Chen C."/>
            <person name="Sun J."/>
            <person name="Liao X.-P."/>
            <person name="Liu Y.-H."/>
        </authorList>
    </citation>
    <scope>NUCLEOTIDE SEQUENCE [LARGE SCALE GENOMIC DNA]</scope>
    <source>
        <strain evidence="1 2">YH12207_T</strain>
    </source>
</reference>
<evidence type="ECO:0000313" key="2">
    <source>
        <dbReference type="Proteomes" id="UP000593966"/>
    </source>
</evidence>
<sequence length="147" mass="16340">MKNALLFIILALGLTACFPVYKKLKPEFEVNVVDENGQAVANAQIILLTEVHPAINTIAKIQKLTDAQGVAKFSGQREWKVESLMIHGSKYYHWSICVRKSGFITQGMIDADQSKIKVVLLPQKADILLSESEKVLQDTVDILCAIE</sequence>
<gene>
    <name evidence="1" type="ORF">G0028_12460</name>
</gene>
<dbReference type="RefSeq" id="WP_180045092.1">
    <property type="nucleotide sequence ID" value="NZ_CP048659.1"/>
</dbReference>
<protein>
    <recommendedName>
        <fullName evidence="3">Carboxypeptidase regulatory-like domain-containing protein</fullName>
    </recommendedName>
</protein>
<evidence type="ECO:0000313" key="1">
    <source>
        <dbReference type="EMBL" id="QOW46640.1"/>
    </source>
</evidence>
<organism evidence="1 2">
    <name type="scientific">Acinetobacter piscicola</name>
    <dbReference type="NCBI Taxonomy" id="2006115"/>
    <lineage>
        <taxon>Bacteria</taxon>
        <taxon>Pseudomonadati</taxon>
        <taxon>Pseudomonadota</taxon>
        <taxon>Gammaproteobacteria</taxon>
        <taxon>Moraxellales</taxon>
        <taxon>Moraxellaceae</taxon>
        <taxon>Acinetobacter</taxon>
    </lineage>
</organism>
<evidence type="ECO:0008006" key="3">
    <source>
        <dbReference type="Google" id="ProtNLM"/>
    </source>
</evidence>
<name>A0A7S7AHQ4_9GAMM</name>
<dbReference type="PROSITE" id="PS51257">
    <property type="entry name" value="PROKAR_LIPOPROTEIN"/>
    <property type="match status" value="1"/>
</dbReference>
<dbReference type="EMBL" id="CP048659">
    <property type="protein sequence ID" value="QOW46640.1"/>
    <property type="molecule type" value="Genomic_DNA"/>
</dbReference>
<proteinExistence type="predicted"/>
<dbReference type="AlphaFoldDB" id="A0A7S7AHQ4"/>
<keyword evidence="2" id="KW-1185">Reference proteome</keyword>
<accession>A0A7S7AHQ4</accession>